<feature type="chain" id="PRO_5003176756" evidence="1">
    <location>
        <begin position="20"/>
        <end position="120"/>
    </location>
</feature>
<dbReference type="InParanoid" id="E3MFN9"/>
<gene>
    <name evidence="2" type="ORF">CRE_24449</name>
</gene>
<dbReference type="AlphaFoldDB" id="E3MFN9"/>
<feature type="signal peptide" evidence="1">
    <location>
        <begin position="1"/>
        <end position="19"/>
    </location>
</feature>
<dbReference type="OrthoDB" id="5795270at2759"/>
<proteinExistence type="predicted"/>
<name>E3MFN9_CAERE</name>
<keyword evidence="3" id="KW-1185">Reference proteome</keyword>
<dbReference type="EMBL" id="DS268442">
    <property type="protein sequence ID" value="EFP01164.1"/>
    <property type="molecule type" value="Genomic_DNA"/>
</dbReference>
<dbReference type="Proteomes" id="UP000008281">
    <property type="component" value="Unassembled WGS sequence"/>
</dbReference>
<dbReference type="HOGENOM" id="CLU_2051819_0_0_1"/>
<evidence type="ECO:0000313" key="3">
    <source>
        <dbReference type="Proteomes" id="UP000008281"/>
    </source>
</evidence>
<evidence type="ECO:0000313" key="2">
    <source>
        <dbReference type="EMBL" id="EFP01164.1"/>
    </source>
</evidence>
<protein>
    <submittedName>
        <fullName evidence="2">Uncharacterized protein</fullName>
    </submittedName>
</protein>
<organism evidence="3">
    <name type="scientific">Caenorhabditis remanei</name>
    <name type="common">Caenorhabditis vulgaris</name>
    <dbReference type="NCBI Taxonomy" id="31234"/>
    <lineage>
        <taxon>Eukaryota</taxon>
        <taxon>Metazoa</taxon>
        <taxon>Ecdysozoa</taxon>
        <taxon>Nematoda</taxon>
        <taxon>Chromadorea</taxon>
        <taxon>Rhabditida</taxon>
        <taxon>Rhabditina</taxon>
        <taxon>Rhabditomorpha</taxon>
        <taxon>Rhabditoidea</taxon>
        <taxon>Rhabditidae</taxon>
        <taxon>Peloderinae</taxon>
        <taxon>Caenorhabditis</taxon>
    </lineage>
</organism>
<keyword evidence="1" id="KW-0732">Signal</keyword>
<accession>E3MFN9</accession>
<evidence type="ECO:0000256" key="1">
    <source>
        <dbReference type="SAM" id="SignalP"/>
    </source>
</evidence>
<reference evidence="2" key="1">
    <citation type="submission" date="2007-07" db="EMBL/GenBank/DDBJ databases">
        <title>PCAP assembly of the Caenorhabditis remanei genome.</title>
        <authorList>
            <consortium name="The Caenorhabditis remanei Sequencing Consortium"/>
            <person name="Wilson R.K."/>
        </authorList>
    </citation>
    <scope>NUCLEOTIDE SEQUENCE [LARGE SCALE GENOMIC DNA]</scope>
    <source>
        <strain evidence="2">PB4641</strain>
    </source>
</reference>
<sequence>MIQPLLIFILISVAAPTAPIQCWNCVGDDCDSYRASSNNWELVTCPVGSVCQKTNFMFYSNQKNKSIDISTAALGIEAKVVKRTRWNILEEDVSTVIVAARINVTAAMRYQCFLSFGWFF</sequence>